<name>A0A914EKN2_9BILA</name>
<dbReference type="InterPro" id="IPR016187">
    <property type="entry name" value="CTDL_fold"/>
</dbReference>
<sequence>MQLLKPMGSQRPIRSSFNAATEVEGGTVVSTVPASRYWIGLQCVGQNCTWLDGTPYDFNNFYNGAPDGATGGAACSGACYVTFLNVGKWDDHGDFAPFNAKEQKKKK</sequence>
<dbReference type="AlphaFoldDB" id="A0A914EKN2"/>
<dbReference type="SUPFAM" id="SSF56436">
    <property type="entry name" value="C-type lectin-like"/>
    <property type="match status" value="1"/>
</dbReference>
<dbReference type="Proteomes" id="UP000887540">
    <property type="component" value="Unplaced"/>
</dbReference>
<dbReference type="WBParaSite" id="ACRNAN_scaffold9061.g24897.t1">
    <property type="protein sequence ID" value="ACRNAN_scaffold9061.g24897.t1"/>
    <property type="gene ID" value="ACRNAN_scaffold9061.g24897"/>
</dbReference>
<accession>A0A914EKN2</accession>
<dbReference type="InterPro" id="IPR001304">
    <property type="entry name" value="C-type_lectin-like"/>
</dbReference>
<proteinExistence type="predicted"/>
<dbReference type="InterPro" id="IPR016186">
    <property type="entry name" value="C-type_lectin-like/link_sf"/>
</dbReference>
<evidence type="ECO:0000313" key="3">
    <source>
        <dbReference type="WBParaSite" id="ACRNAN_scaffold9061.g24897.t1"/>
    </source>
</evidence>
<organism evidence="2 3">
    <name type="scientific">Acrobeloides nanus</name>
    <dbReference type="NCBI Taxonomy" id="290746"/>
    <lineage>
        <taxon>Eukaryota</taxon>
        <taxon>Metazoa</taxon>
        <taxon>Ecdysozoa</taxon>
        <taxon>Nematoda</taxon>
        <taxon>Chromadorea</taxon>
        <taxon>Rhabditida</taxon>
        <taxon>Tylenchina</taxon>
        <taxon>Cephalobomorpha</taxon>
        <taxon>Cephaloboidea</taxon>
        <taxon>Cephalobidae</taxon>
        <taxon>Acrobeloides</taxon>
    </lineage>
</organism>
<protein>
    <submittedName>
        <fullName evidence="3">C-type lectin domain-containing protein</fullName>
    </submittedName>
</protein>
<evidence type="ECO:0000313" key="2">
    <source>
        <dbReference type="Proteomes" id="UP000887540"/>
    </source>
</evidence>
<evidence type="ECO:0000259" key="1">
    <source>
        <dbReference type="PROSITE" id="PS50041"/>
    </source>
</evidence>
<reference evidence="3" key="1">
    <citation type="submission" date="2022-11" db="UniProtKB">
        <authorList>
            <consortium name="WormBaseParasite"/>
        </authorList>
    </citation>
    <scope>IDENTIFICATION</scope>
</reference>
<feature type="domain" description="C-type lectin" evidence="1">
    <location>
        <begin position="22"/>
        <end position="91"/>
    </location>
</feature>
<dbReference type="Gene3D" id="3.10.100.10">
    <property type="entry name" value="Mannose-Binding Protein A, subunit A"/>
    <property type="match status" value="1"/>
</dbReference>
<dbReference type="CDD" id="cd00037">
    <property type="entry name" value="CLECT"/>
    <property type="match status" value="1"/>
</dbReference>
<keyword evidence="2" id="KW-1185">Reference proteome</keyword>
<dbReference type="PROSITE" id="PS50041">
    <property type="entry name" value="C_TYPE_LECTIN_2"/>
    <property type="match status" value="1"/>
</dbReference>